<evidence type="ECO:0000256" key="6">
    <source>
        <dbReference type="ARBA" id="ARBA00023175"/>
    </source>
</evidence>
<evidence type="ECO:0000256" key="3">
    <source>
        <dbReference type="ARBA" id="ARBA00022490"/>
    </source>
</evidence>
<protein>
    <recommendedName>
        <fullName evidence="8">Dynein light chain</fullName>
    </recommendedName>
</protein>
<organism evidence="9 10">
    <name type="scientific">Scophthalmus maximus</name>
    <name type="common">Turbot</name>
    <name type="synonym">Psetta maxima</name>
    <dbReference type="NCBI Taxonomy" id="52904"/>
    <lineage>
        <taxon>Eukaryota</taxon>
        <taxon>Metazoa</taxon>
        <taxon>Chordata</taxon>
        <taxon>Craniata</taxon>
        <taxon>Vertebrata</taxon>
        <taxon>Euteleostomi</taxon>
        <taxon>Actinopterygii</taxon>
        <taxon>Neopterygii</taxon>
        <taxon>Teleostei</taxon>
        <taxon>Neoteleostei</taxon>
        <taxon>Acanthomorphata</taxon>
        <taxon>Carangaria</taxon>
        <taxon>Pleuronectiformes</taxon>
        <taxon>Pleuronectoidei</taxon>
        <taxon>Scophthalmidae</taxon>
        <taxon>Scophthalmus</taxon>
    </lineage>
</organism>
<dbReference type="FunFam" id="3.30.740.10:FF:000001">
    <property type="entry name" value="Dynein light chain"/>
    <property type="match status" value="1"/>
</dbReference>
<dbReference type="Pfam" id="PF01221">
    <property type="entry name" value="Dynein_light"/>
    <property type="match status" value="1"/>
</dbReference>
<evidence type="ECO:0000256" key="7">
    <source>
        <dbReference type="ARBA" id="ARBA00023212"/>
    </source>
</evidence>
<dbReference type="InterPro" id="IPR037177">
    <property type="entry name" value="DLC_sf"/>
</dbReference>
<dbReference type="InterPro" id="IPR001372">
    <property type="entry name" value="Dynein_light_chain_typ-1/2"/>
</dbReference>
<keyword evidence="5 8" id="KW-0243">Dynein</keyword>
<reference evidence="9" key="1">
    <citation type="submission" date="2023-05" db="EMBL/GenBank/DDBJ databases">
        <title>High-quality long-read genome of Scophthalmus maximus.</title>
        <authorList>
            <person name="Lien S."/>
            <person name="Martinez P."/>
        </authorList>
    </citation>
    <scope>NUCLEOTIDE SEQUENCE [LARGE SCALE GENOMIC DNA]</scope>
</reference>
<evidence type="ECO:0000256" key="5">
    <source>
        <dbReference type="ARBA" id="ARBA00023017"/>
    </source>
</evidence>
<dbReference type="AlphaFoldDB" id="A0A8D3A0G8"/>
<dbReference type="GO" id="GO:0045505">
    <property type="term" value="F:dynein intermediate chain binding"/>
    <property type="evidence" value="ECO:0007669"/>
    <property type="project" value="TreeGrafter"/>
</dbReference>
<evidence type="ECO:0000313" key="9">
    <source>
        <dbReference type="Ensembl" id="ENSSMAP00000010557.2"/>
    </source>
</evidence>
<accession>A0A8D3A0G8</accession>
<dbReference type="Ensembl" id="ENSSMAT00000010700.2">
    <property type="protein sequence ID" value="ENSSMAP00000010557.2"/>
    <property type="gene ID" value="ENSSMAG00000023697.1"/>
</dbReference>
<dbReference type="PANTHER" id="PTHR11886">
    <property type="entry name" value="DYNEIN LIGHT CHAIN"/>
    <property type="match status" value="1"/>
</dbReference>
<dbReference type="Proteomes" id="UP000694558">
    <property type="component" value="Chromosome 9"/>
</dbReference>
<sequence length="89" mass="10513">MCDRKAVIQKTDMSKDMQHDAVECAKQALEKYNSEQDMASYIKGEFDKKYNLTWHCFVGRNLACYVSFEKKHFIYFYFGQMAILLFKSG</sequence>
<dbReference type="Gene3D" id="3.30.740.10">
    <property type="entry name" value="Protein Inhibitor Of Neuronal Nitric Oxide Synthase"/>
    <property type="match status" value="1"/>
</dbReference>
<reference evidence="9" key="2">
    <citation type="submission" date="2025-08" db="UniProtKB">
        <authorList>
            <consortium name="Ensembl"/>
        </authorList>
    </citation>
    <scope>IDENTIFICATION</scope>
</reference>
<dbReference type="SUPFAM" id="SSF54648">
    <property type="entry name" value="DLC"/>
    <property type="match status" value="1"/>
</dbReference>
<evidence type="ECO:0000256" key="2">
    <source>
        <dbReference type="ARBA" id="ARBA00010156"/>
    </source>
</evidence>
<dbReference type="PANTHER" id="PTHR11886:SF35">
    <property type="entry name" value="DYNEIN LIGHT CHAIN"/>
    <property type="match status" value="1"/>
</dbReference>
<proteinExistence type="inferred from homology"/>
<dbReference type="GO" id="GO:0005874">
    <property type="term" value="C:microtubule"/>
    <property type="evidence" value="ECO:0007669"/>
    <property type="project" value="UniProtKB-KW"/>
</dbReference>
<comment type="subcellular location">
    <subcellularLocation>
        <location evidence="1 8">Cytoplasm</location>
        <location evidence="1 8">Cytoskeleton</location>
    </subcellularLocation>
</comment>
<evidence type="ECO:0000256" key="1">
    <source>
        <dbReference type="ARBA" id="ARBA00004245"/>
    </source>
</evidence>
<keyword evidence="7 8" id="KW-0206">Cytoskeleton</keyword>
<evidence type="ECO:0000256" key="8">
    <source>
        <dbReference type="RuleBase" id="RU365010"/>
    </source>
</evidence>
<evidence type="ECO:0000256" key="4">
    <source>
        <dbReference type="ARBA" id="ARBA00022701"/>
    </source>
</evidence>
<dbReference type="GO" id="GO:0005868">
    <property type="term" value="C:cytoplasmic dynein complex"/>
    <property type="evidence" value="ECO:0007669"/>
    <property type="project" value="TreeGrafter"/>
</dbReference>
<evidence type="ECO:0000313" key="10">
    <source>
        <dbReference type="Proteomes" id="UP000694558"/>
    </source>
</evidence>
<dbReference type="SMART" id="SM01375">
    <property type="entry name" value="Dynein_light"/>
    <property type="match status" value="1"/>
</dbReference>
<keyword evidence="4 8" id="KW-0493">Microtubule</keyword>
<gene>
    <name evidence="9" type="primary">LOC118313443</name>
</gene>
<dbReference type="CDD" id="cd21452">
    <property type="entry name" value="DLC-like_DYNLL1_DYNLL2"/>
    <property type="match status" value="1"/>
</dbReference>
<keyword evidence="6 8" id="KW-0505">Motor protein</keyword>
<dbReference type="GeneTree" id="ENSGT00390000000378"/>
<name>A0A8D3A0G8_SCOMX</name>
<keyword evidence="3 8" id="KW-0963">Cytoplasm</keyword>
<dbReference type="GO" id="GO:0007017">
    <property type="term" value="P:microtubule-based process"/>
    <property type="evidence" value="ECO:0007669"/>
    <property type="project" value="InterPro"/>
</dbReference>
<comment type="similarity">
    <text evidence="2 8">Belongs to the dynein light chain family.</text>
</comment>